<comment type="caution">
    <text evidence="1">The sequence shown here is derived from an EMBL/GenBank/DDBJ whole genome shotgun (WGS) entry which is preliminary data.</text>
</comment>
<evidence type="ECO:0000313" key="1">
    <source>
        <dbReference type="EMBL" id="OSJ36532.1"/>
    </source>
</evidence>
<sequence length="83" mass="9094">MIASHSATVSAPIFSAAASKRACVQKAYRRCALGMCSGILVCRRFKPERAWLAMPQWNTSIVTSPARTDDLADQAGWHRVEVS</sequence>
<evidence type="ECO:0000313" key="2">
    <source>
        <dbReference type="Proteomes" id="UP000193884"/>
    </source>
</evidence>
<keyword evidence="2" id="KW-1185">Reference proteome</keyword>
<name>A0ABX3XBG2_9BRAD</name>
<accession>A0ABX3XBG2</accession>
<organism evidence="1 2">
    <name type="scientific">Bradyrhizobium canariense</name>
    <dbReference type="NCBI Taxonomy" id="255045"/>
    <lineage>
        <taxon>Bacteria</taxon>
        <taxon>Pseudomonadati</taxon>
        <taxon>Pseudomonadota</taxon>
        <taxon>Alphaproteobacteria</taxon>
        <taxon>Hyphomicrobiales</taxon>
        <taxon>Nitrobacteraceae</taxon>
        <taxon>Bradyrhizobium</taxon>
    </lineage>
</organism>
<reference evidence="1 2" key="1">
    <citation type="submission" date="2017-03" db="EMBL/GenBank/DDBJ databases">
        <title>Whole genome sequences of fourteen strains of Bradyrhizobium canariense and one strain of Bradyrhizobium japonicum isolated from Lupinus (Papilionoideae: Genisteae) species in Algeria.</title>
        <authorList>
            <person name="Crovadore J."/>
            <person name="Chekireb D."/>
            <person name="Brachmann A."/>
            <person name="Chablais R."/>
            <person name="Cochard B."/>
            <person name="Lefort F."/>
        </authorList>
    </citation>
    <scope>NUCLEOTIDE SEQUENCE [LARGE SCALE GENOMIC DNA]</scope>
    <source>
        <strain evidence="1 2">UBMAN05</strain>
    </source>
</reference>
<gene>
    <name evidence="1" type="ORF">BST63_00595</name>
</gene>
<dbReference type="Proteomes" id="UP000193884">
    <property type="component" value="Unassembled WGS sequence"/>
</dbReference>
<dbReference type="EMBL" id="NAFK01000086">
    <property type="protein sequence ID" value="OSJ36532.1"/>
    <property type="molecule type" value="Genomic_DNA"/>
</dbReference>
<proteinExistence type="predicted"/>
<protein>
    <submittedName>
        <fullName evidence="1">Uncharacterized protein</fullName>
    </submittedName>
</protein>
<dbReference type="RefSeq" id="WP_158091656.1">
    <property type="nucleotide sequence ID" value="NZ_NAFJ01000059.1"/>
</dbReference>